<dbReference type="Gene3D" id="3.30.420.10">
    <property type="entry name" value="Ribonuclease H-like superfamily/Ribonuclease H"/>
    <property type="match status" value="1"/>
</dbReference>
<dbReference type="SMART" id="SM00482">
    <property type="entry name" value="POLAc"/>
    <property type="match status" value="1"/>
</dbReference>
<name>A0A0F9RMS6_9ZZZZ</name>
<proteinExistence type="predicted"/>
<dbReference type="Pfam" id="PF00476">
    <property type="entry name" value="DNA_pol_A"/>
    <property type="match status" value="1"/>
</dbReference>
<organism evidence="3">
    <name type="scientific">marine sediment metagenome</name>
    <dbReference type="NCBI Taxonomy" id="412755"/>
    <lineage>
        <taxon>unclassified sequences</taxon>
        <taxon>metagenomes</taxon>
        <taxon>ecological metagenomes</taxon>
    </lineage>
</organism>
<dbReference type="GO" id="GO:0003677">
    <property type="term" value="F:DNA binding"/>
    <property type="evidence" value="ECO:0007669"/>
    <property type="project" value="InterPro"/>
</dbReference>
<evidence type="ECO:0000256" key="1">
    <source>
        <dbReference type="ARBA" id="ARBA00022705"/>
    </source>
</evidence>
<dbReference type="Gene3D" id="1.10.150.20">
    <property type="entry name" value="5' to 3' exonuclease, C-terminal subdomain"/>
    <property type="match status" value="1"/>
</dbReference>
<dbReference type="InterPro" id="IPR036397">
    <property type="entry name" value="RNaseH_sf"/>
</dbReference>
<dbReference type="InterPro" id="IPR002298">
    <property type="entry name" value="DNA_polymerase_A"/>
</dbReference>
<feature type="domain" description="DNA-directed DNA polymerase family A palm" evidence="2">
    <location>
        <begin position="374"/>
        <end position="569"/>
    </location>
</feature>
<protein>
    <recommendedName>
        <fullName evidence="2">DNA-directed DNA polymerase family A palm domain-containing protein</fullName>
    </recommendedName>
</protein>
<dbReference type="EMBL" id="LAZR01001079">
    <property type="protein sequence ID" value="KKN51107.1"/>
    <property type="molecule type" value="Genomic_DNA"/>
</dbReference>
<dbReference type="InterPro" id="IPR043502">
    <property type="entry name" value="DNA/RNA_pol_sf"/>
</dbReference>
<evidence type="ECO:0000259" key="2">
    <source>
        <dbReference type="SMART" id="SM00482"/>
    </source>
</evidence>
<sequence length="613" mass="69607">MDWRIQECLRRLEVEPTFVVDVETSGLDWRFNHPVGYVLTFGPKPEDSFYLPVRHAGGGNIPALDGIEIPDTPTGWRGDLHPIEKEIASILKKRRGYLAIGHYLAFDLRFLSRAGITLDSKTSCTMVNAALIDEHSYSFSLDACARYAGVEAKKGQGLYEYLANEFGGDVDKKQMGNYWRTNANVPIVHEYAMGDGTSTWQLLRWQMDQIVAQELDRVYDVECRMINVLHRITKRGIKIDEERLHEVQTICHQRRDTAMAKLPEDMNTRAPTQVEKLMRDNGITDWPLTKLDKPSFPKEWLETNKIGRSIIAVRAYLSLDSTFITPMIDEHLFNGRVHAQFHQMRNDEYGTITGRLSSSNPNLQAIHKRNKDIGMLYRSIFIPDEGMVWGSDDYSQCEPRLLAYYSRCRVLLEGYNATPPVDAHTAVAKRAGIDRERGKRLNQAMITGAGVPGVSNLLRCSKEEAAAALEEYFAAMPEVKTFRGRASRRMKQRGYVICLLGRRARLNLRSSKDKSFTALNRLLQCGNASMIKQKMVEIDEFQRSEGDGCVMINSVHDSLDHQFLPEKREVYLEAGRIMAAFGPDDAITLDVPIVVDRGEGRNWAEATYGELET</sequence>
<dbReference type="SUPFAM" id="SSF56672">
    <property type="entry name" value="DNA/RNA polymerases"/>
    <property type="match status" value="1"/>
</dbReference>
<dbReference type="GO" id="GO:0006261">
    <property type="term" value="P:DNA-templated DNA replication"/>
    <property type="evidence" value="ECO:0007669"/>
    <property type="project" value="InterPro"/>
</dbReference>
<keyword evidence="1" id="KW-0235">DNA replication</keyword>
<accession>A0A0F9RMS6</accession>
<dbReference type="InterPro" id="IPR012337">
    <property type="entry name" value="RNaseH-like_sf"/>
</dbReference>
<dbReference type="InterPro" id="IPR001098">
    <property type="entry name" value="DNA-dir_DNA_pol_A_palm_dom"/>
</dbReference>
<dbReference type="PANTHER" id="PTHR10133">
    <property type="entry name" value="DNA POLYMERASE I"/>
    <property type="match status" value="1"/>
</dbReference>
<dbReference type="AlphaFoldDB" id="A0A0F9RMS6"/>
<dbReference type="SUPFAM" id="SSF53098">
    <property type="entry name" value="Ribonuclease H-like"/>
    <property type="match status" value="1"/>
</dbReference>
<dbReference type="GO" id="GO:0006302">
    <property type="term" value="P:double-strand break repair"/>
    <property type="evidence" value="ECO:0007669"/>
    <property type="project" value="TreeGrafter"/>
</dbReference>
<reference evidence="3" key="1">
    <citation type="journal article" date="2015" name="Nature">
        <title>Complex archaea that bridge the gap between prokaryotes and eukaryotes.</title>
        <authorList>
            <person name="Spang A."/>
            <person name="Saw J.H."/>
            <person name="Jorgensen S.L."/>
            <person name="Zaremba-Niedzwiedzka K."/>
            <person name="Martijn J."/>
            <person name="Lind A.E."/>
            <person name="van Eijk R."/>
            <person name="Schleper C."/>
            <person name="Guy L."/>
            <person name="Ettema T.J."/>
        </authorList>
    </citation>
    <scope>NUCLEOTIDE SEQUENCE</scope>
</reference>
<evidence type="ECO:0000313" key="3">
    <source>
        <dbReference type="EMBL" id="KKN51107.1"/>
    </source>
</evidence>
<dbReference type="GO" id="GO:0003887">
    <property type="term" value="F:DNA-directed DNA polymerase activity"/>
    <property type="evidence" value="ECO:0007669"/>
    <property type="project" value="InterPro"/>
</dbReference>
<dbReference type="PANTHER" id="PTHR10133:SF27">
    <property type="entry name" value="DNA POLYMERASE NU"/>
    <property type="match status" value="1"/>
</dbReference>
<dbReference type="Gene3D" id="3.30.70.370">
    <property type="match status" value="1"/>
</dbReference>
<dbReference type="PRINTS" id="PR00868">
    <property type="entry name" value="DNAPOLI"/>
</dbReference>
<comment type="caution">
    <text evidence="3">The sequence shown here is derived from an EMBL/GenBank/DDBJ whole genome shotgun (WGS) entry which is preliminary data.</text>
</comment>
<gene>
    <name evidence="3" type="ORF">LCGC14_0626170</name>
</gene>